<dbReference type="GO" id="GO:0016020">
    <property type="term" value="C:membrane"/>
    <property type="evidence" value="ECO:0007669"/>
    <property type="project" value="UniProtKB-SubCell"/>
</dbReference>
<comment type="similarity">
    <text evidence="2">Belongs to the tetraspanin (TM4SF) family.</text>
</comment>
<accession>A0A6I9SU90</accession>
<evidence type="ECO:0000256" key="4">
    <source>
        <dbReference type="ARBA" id="ARBA00022989"/>
    </source>
</evidence>
<dbReference type="Pfam" id="PF00335">
    <property type="entry name" value="Tetraspanin"/>
    <property type="match status" value="1"/>
</dbReference>
<evidence type="ECO:0000313" key="7">
    <source>
        <dbReference type="Proteomes" id="UP000504604"/>
    </source>
</evidence>
<feature type="transmembrane region" description="Helical" evidence="6">
    <location>
        <begin position="44"/>
        <end position="64"/>
    </location>
</feature>
<evidence type="ECO:0000256" key="1">
    <source>
        <dbReference type="ARBA" id="ARBA00004141"/>
    </source>
</evidence>
<dbReference type="PANTHER" id="PTHR32191">
    <property type="entry name" value="TETRASPANIN-8-RELATED"/>
    <property type="match status" value="1"/>
</dbReference>
<dbReference type="InterPro" id="IPR018499">
    <property type="entry name" value="Tetraspanin/Peripherin"/>
</dbReference>
<dbReference type="KEGG" id="sind:105158048"/>
<feature type="transmembrane region" description="Helical" evidence="6">
    <location>
        <begin position="12"/>
        <end position="32"/>
    </location>
</feature>
<dbReference type="GeneID" id="105158048"/>
<evidence type="ECO:0000256" key="3">
    <source>
        <dbReference type="ARBA" id="ARBA00022692"/>
    </source>
</evidence>
<dbReference type="Proteomes" id="UP000504604">
    <property type="component" value="Linkage group LG3"/>
</dbReference>
<keyword evidence="3 6" id="KW-0812">Transmembrane</keyword>
<reference evidence="8" key="1">
    <citation type="submission" date="2025-08" db="UniProtKB">
        <authorList>
            <consortium name="RefSeq"/>
        </authorList>
    </citation>
    <scope>IDENTIFICATION</scope>
</reference>
<protein>
    <submittedName>
        <fullName evidence="8">Tetraspanin-8-like</fullName>
    </submittedName>
</protein>
<dbReference type="AlphaFoldDB" id="A0A6I9SU90"/>
<name>A0A6I9SU90_SESIN</name>
<keyword evidence="7" id="KW-1185">Reference proteome</keyword>
<evidence type="ECO:0000256" key="6">
    <source>
        <dbReference type="SAM" id="Phobius"/>
    </source>
</evidence>
<feature type="transmembrane region" description="Helical" evidence="6">
    <location>
        <begin position="230"/>
        <end position="249"/>
    </location>
</feature>
<comment type="subcellular location">
    <subcellularLocation>
        <location evidence="1">Membrane</location>
        <topology evidence="1">Multi-pass membrane protein</topology>
    </subcellularLocation>
</comment>
<dbReference type="RefSeq" id="XP_011072968.1">
    <property type="nucleotide sequence ID" value="XM_011074666.2"/>
</dbReference>
<gene>
    <name evidence="8" type="primary">LOC105158048</name>
</gene>
<dbReference type="Gramene" id="SIN_1017353.t">
    <property type="protein sequence ID" value="SIN_1017353.t"/>
    <property type="gene ID" value="SIN_1017353"/>
</dbReference>
<feature type="transmembrane region" description="Helical" evidence="6">
    <location>
        <begin position="70"/>
        <end position="97"/>
    </location>
</feature>
<dbReference type="OrthoDB" id="672773at2759"/>
<proteinExistence type="inferred from homology"/>
<organism evidence="7 8">
    <name type="scientific">Sesamum indicum</name>
    <name type="common">Oriental sesame</name>
    <name type="synonym">Sesamum orientale</name>
    <dbReference type="NCBI Taxonomy" id="4182"/>
    <lineage>
        <taxon>Eukaryota</taxon>
        <taxon>Viridiplantae</taxon>
        <taxon>Streptophyta</taxon>
        <taxon>Embryophyta</taxon>
        <taxon>Tracheophyta</taxon>
        <taxon>Spermatophyta</taxon>
        <taxon>Magnoliopsida</taxon>
        <taxon>eudicotyledons</taxon>
        <taxon>Gunneridae</taxon>
        <taxon>Pentapetalae</taxon>
        <taxon>asterids</taxon>
        <taxon>lamiids</taxon>
        <taxon>Lamiales</taxon>
        <taxon>Pedaliaceae</taxon>
        <taxon>Sesamum</taxon>
    </lineage>
</organism>
<dbReference type="InterPro" id="IPR044991">
    <property type="entry name" value="TET_plant"/>
</dbReference>
<keyword evidence="5 6" id="KW-0472">Membrane</keyword>
<sequence>MARVSNGMITAVNILTVVIALSAVGFSLWFHVKQESPCQKVLKTPILVVGAALLVVSLAGLVGSCCRVSFFLWFYLFVLFLLIVGLIVFTVFTIIVTNKGIGQALSRKGIGNHRLGDYSRWLQKYVINAENWNEIKSCLVDVKLCQRIAGGKAKDFYTHLLPPILSGCCKPPNYCGFEFQNATYWIMPTTGPAVPDPDCKAWSNIQTELCFNCEACKAAILDDIKREWRLLALINLGILVLVVIVYTIGCCALRNNRCDKRKQKGYL</sequence>
<evidence type="ECO:0000256" key="2">
    <source>
        <dbReference type="ARBA" id="ARBA00006840"/>
    </source>
</evidence>
<evidence type="ECO:0000313" key="8">
    <source>
        <dbReference type="RefSeq" id="XP_011072968.1"/>
    </source>
</evidence>
<keyword evidence="4 6" id="KW-1133">Transmembrane helix</keyword>
<dbReference type="GO" id="GO:0009734">
    <property type="term" value="P:auxin-activated signaling pathway"/>
    <property type="evidence" value="ECO:0007669"/>
    <property type="project" value="InterPro"/>
</dbReference>
<evidence type="ECO:0000256" key="5">
    <source>
        <dbReference type="ARBA" id="ARBA00023136"/>
    </source>
</evidence>
<dbReference type="InParanoid" id="A0A6I9SU90"/>